<dbReference type="SUPFAM" id="SSF51735">
    <property type="entry name" value="NAD(P)-binding Rossmann-fold domains"/>
    <property type="match status" value="1"/>
</dbReference>
<evidence type="ECO:0000313" key="5">
    <source>
        <dbReference type="Proteomes" id="UP001287356"/>
    </source>
</evidence>
<protein>
    <submittedName>
        <fullName evidence="4">Chaperonin 10-like protein</fullName>
    </submittedName>
</protein>
<dbReference type="InterPro" id="IPR036291">
    <property type="entry name" value="NAD(P)-bd_dom_sf"/>
</dbReference>
<feature type="domain" description="Enoyl reductase (ER)" evidence="3">
    <location>
        <begin position="15"/>
        <end position="346"/>
    </location>
</feature>
<evidence type="ECO:0000256" key="1">
    <source>
        <dbReference type="ARBA" id="ARBA00008072"/>
    </source>
</evidence>
<evidence type="ECO:0000259" key="3">
    <source>
        <dbReference type="SMART" id="SM00829"/>
    </source>
</evidence>
<keyword evidence="5" id="KW-1185">Reference proteome</keyword>
<comment type="similarity">
    <text evidence="1">Belongs to the zinc-containing alcohol dehydrogenase family.</text>
</comment>
<dbReference type="SMART" id="SM00829">
    <property type="entry name" value="PKS_ER"/>
    <property type="match status" value="1"/>
</dbReference>
<dbReference type="Proteomes" id="UP001287356">
    <property type="component" value="Unassembled WGS sequence"/>
</dbReference>
<dbReference type="PANTHER" id="PTHR45348:SF2">
    <property type="entry name" value="ZINC-TYPE ALCOHOL DEHYDROGENASE-LIKE PROTEIN C2E1P3.01"/>
    <property type="match status" value="1"/>
</dbReference>
<dbReference type="EMBL" id="JAULSN010000005">
    <property type="protein sequence ID" value="KAK3371020.1"/>
    <property type="molecule type" value="Genomic_DNA"/>
</dbReference>
<dbReference type="GO" id="GO:0016651">
    <property type="term" value="F:oxidoreductase activity, acting on NAD(P)H"/>
    <property type="evidence" value="ECO:0007669"/>
    <property type="project" value="InterPro"/>
</dbReference>
<dbReference type="InterPro" id="IPR020843">
    <property type="entry name" value="ER"/>
</dbReference>
<reference evidence="4" key="2">
    <citation type="submission" date="2023-06" db="EMBL/GenBank/DDBJ databases">
        <authorList>
            <consortium name="Lawrence Berkeley National Laboratory"/>
            <person name="Haridas S."/>
            <person name="Hensen N."/>
            <person name="Bonometti L."/>
            <person name="Westerberg I."/>
            <person name="Brannstrom I.O."/>
            <person name="Guillou S."/>
            <person name="Cros-Aarteil S."/>
            <person name="Calhoun S."/>
            <person name="Kuo A."/>
            <person name="Mondo S."/>
            <person name="Pangilinan J."/>
            <person name="Riley R."/>
            <person name="Labutti K."/>
            <person name="Andreopoulos B."/>
            <person name="Lipzen A."/>
            <person name="Chen C."/>
            <person name="Yanf M."/>
            <person name="Daum C."/>
            <person name="Ng V."/>
            <person name="Clum A."/>
            <person name="Steindorff A."/>
            <person name="Ohm R."/>
            <person name="Martin F."/>
            <person name="Silar P."/>
            <person name="Natvig D."/>
            <person name="Lalanne C."/>
            <person name="Gautier V."/>
            <person name="Ament-Velasquez S.L."/>
            <person name="Kruys A."/>
            <person name="Hutchinson M.I."/>
            <person name="Powell A.J."/>
            <person name="Barry K."/>
            <person name="Miller A.N."/>
            <person name="Grigoriev I.V."/>
            <person name="Debuchy R."/>
            <person name="Gladieux P."/>
            <person name="Thoren M.H."/>
            <person name="Johannesson H."/>
        </authorList>
    </citation>
    <scope>NUCLEOTIDE SEQUENCE</scope>
    <source>
        <strain evidence="4">CBS 958.72</strain>
    </source>
</reference>
<dbReference type="Pfam" id="PF00107">
    <property type="entry name" value="ADH_zinc_N"/>
    <property type="match status" value="1"/>
</dbReference>
<comment type="caution">
    <text evidence="4">The sequence shown here is derived from an EMBL/GenBank/DDBJ whole genome shotgun (WGS) entry which is preliminary data.</text>
</comment>
<dbReference type="InterPro" id="IPR047122">
    <property type="entry name" value="Trans-enoyl_RdTase-like"/>
</dbReference>
<dbReference type="PANTHER" id="PTHR45348">
    <property type="entry name" value="HYPOTHETICAL OXIDOREDUCTASE (EUROFUNG)"/>
    <property type="match status" value="1"/>
</dbReference>
<keyword evidence="2" id="KW-0560">Oxidoreductase</keyword>
<dbReference type="SUPFAM" id="SSF50129">
    <property type="entry name" value="GroES-like"/>
    <property type="match status" value="1"/>
</dbReference>
<dbReference type="CDD" id="cd08249">
    <property type="entry name" value="enoyl_reductase_like"/>
    <property type="match status" value="1"/>
</dbReference>
<evidence type="ECO:0000313" key="4">
    <source>
        <dbReference type="EMBL" id="KAK3371020.1"/>
    </source>
</evidence>
<accession>A0AAE0K7D8</accession>
<sequence length="348" mass="36713">MADKINVAAVLPAPKADLVLQERPVSSPGPDEVLIRNHAIALNPIDWKRQEWGLMVNSYPAGLGADLSGIIVEVGSSVTDFKPGDRVFGFGNWVSKGLDHVAYQAYTLVASASTSLVPRSTNLLQAATLPTAIGTATMGLFSVLDLPRPGTAVMSSSSAPRAILIWGGASTAASMAIQLARLAGLTVFTTASKKHHAYLRSLGASVVVDYSSPTAVEELVAAAASAGTEITIALDCISLPHTLTPTIKVLSSFAGSGPKKLAHLVPWSPDFAKPDAGIEVEWVPGENLWDEEKELLNWLLRESLPNWLEEGTVVPLQYRVIPGGLSGLQNGLNELKKGASGEKLVVEL</sequence>
<dbReference type="Gene3D" id="3.90.180.10">
    <property type="entry name" value="Medium-chain alcohol dehydrogenases, catalytic domain"/>
    <property type="match status" value="1"/>
</dbReference>
<dbReference type="InterPro" id="IPR013154">
    <property type="entry name" value="ADH-like_N"/>
</dbReference>
<dbReference type="Pfam" id="PF08240">
    <property type="entry name" value="ADH_N"/>
    <property type="match status" value="1"/>
</dbReference>
<dbReference type="AlphaFoldDB" id="A0AAE0K7D8"/>
<evidence type="ECO:0000256" key="2">
    <source>
        <dbReference type="ARBA" id="ARBA00023002"/>
    </source>
</evidence>
<dbReference type="InterPro" id="IPR011032">
    <property type="entry name" value="GroES-like_sf"/>
</dbReference>
<name>A0AAE0K7D8_9PEZI</name>
<gene>
    <name evidence="4" type="ORF">B0T24DRAFT_578046</name>
</gene>
<reference evidence="4" key="1">
    <citation type="journal article" date="2023" name="Mol. Phylogenet. Evol.">
        <title>Genome-scale phylogeny and comparative genomics of the fungal order Sordariales.</title>
        <authorList>
            <person name="Hensen N."/>
            <person name="Bonometti L."/>
            <person name="Westerberg I."/>
            <person name="Brannstrom I.O."/>
            <person name="Guillou S."/>
            <person name="Cros-Aarteil S."/>
            <person name="Calhoun S."/>
            <person name="Haridas S."/>
            <person name="Kuo A."/>
            <person name="Mondo S."/>
            <person name="Pangilinan J."/>
            <person name="Riley R."/>
            <person name="LaButti K."/>
            <person name="Andreopoulos B."/>
            <person name="Lipzen A."/>
            <person name="Chen C."/>
            <person name="Yan M."/>
            <person name="Daum C."/>
            <person name="Ng V."/>
            <person name="Clum A."/>
            <person name="Steindorff A."/>
            <person name="Ohm R.A."/>
            <person name="Martin F."/>
            <person name="Silar P."/>
            <person name="Natvig D.O."/>
            <person name="Lalanne C."/>
            <person name="Gautier V."/>
            <person name="Ament-Velasquez S.L."/>
            <person name="Kruys A."/>
            <person name="Hutchinson M.I."/>
            <person name="Powell A.J."/>
            <person name="Barry K."/>
            <person name="Miller A.N."/>
            <person name="Grigoriev I.V."/>
            <person name="Debuchy R."/>
            <person name="Gladieux P."/>
            <person name="Hiltunen Thoren M."/>
            <person name="Johannesson H."/>
        </authorList>
    </citation>
    <scope>NUCLEOTIDE SEQUENCE</scope>
    <source>
        <strain evidence="4">CBS 958.72</strain>
    </source>
</reference>
<organism evidence="4 5">
    <name type="scientific">Lasiosphaeria ovina</name>
    <dbReference type="NCBI Taxonomy" id="92902"/>
    <lineage>
        <taxon>Eukaryota</taxon>
        <taxon>Fungi</taxon>
        <taxon>Dikarya</taxon>
        <taxon>Ascomycota</taxon>
        <taxon>Pezizomycotina</taxon>
        <taxon>Sordariomycetes</taxon>
        <taxon>Sordariomycetidae</taxon>
        <taxon>Sordariales</taxon>
        <taxon>Lasiosphaeriaceae</taxon>
        <taxon>Lasiosphaeria</taxon>
    </lineage>
</organism>
<dbReference type="Gene3D" id="3.40.50.720">
    <property type="entry name" value="NAD(P)-binding Rossmann-like Domain"/>
    <property type="match status" value="1"/>
</dbReference>
<proteinExistence type="inferred from homology"/>
<dbReference type="InterPro" id="IPR013149">
    <property type="entry name" value="ADH-like_C"/>
</dbReference>